<protein>
    <submittedName>
        <fullName evidence="1">Uncharacterized protein</fullName>
    </submittedName>
</protein>
<evidence type="ECO:0000313" key="2">
    <source>
        <dbReference type="Proteomes" id="UP000245250"/>
    </source>
</evidence>
<evidence type="ECO:0000313" key="1">
    <source>
        <dbReference type="EMBL" id="AWK04788.1"/>
    </source>
</evidence>
<sequence>MEKQILDKNQWQLLRTNFNNNYDYNDDWKNIIELFRTRIENYYLSPINKIKVPGILKGEGFAILTIQCALIEMFAAFKSGQIHNYRKNGNRPSFEYKVADHCFINFLQTEKIFENHFYRYSAGGVKILNDPFKAKDFYSSVRCGLMHEARTKGSWVINAKRVYKGTERIFITEDSGTIRVDRNILSKLLNEYFDNYLLELSAQTQIGNNLRRLFARKLDHLYDIAPDSNNYDWWQDN</sequence>
<accession>A0A2S1YLM8</accession>
<dbReference type="OrthoDB" id="8367156at2"/>
<dbReference type="KEGG" id="fcr:HYN56_11355"/>
<proteinExistence type="predicted"/>
<dbReference type="RefSeq" id="WP_109192272.1">
    <property type="nucleotide sequence ID" value="NZ_CP029255.1"/>
</dbReference>
<dbReference type="Proteomes" id="UP000245250">
    <property type="component" value="Chromosome"/>
</dbReference>
<name>A0A2S1YLM8_9FLAO</name>
<reference evidence="1 2" key="1">
    <citation type="submission" date="2018-05" db="EMBL/GenBank/DDBJ databases">
        <title>Genome sequencing of Flavobacterium sp. HYN0056.</title>
        <authorList>
            <person name="Yi H."/>
            <person name="Baek C."/>
        </authorList>
    </citation>
    <scope>NUCLEOTIDE SEQUENCE [LARGE SCALE GENOMIC DNA]</scope>
    <source>
        <strain evidence="1 2">HYN0056</strain>
    </source>
</reference>
<dbReference type="EMBL" id="CP029255">
    <property type="protein sequence ID" value="AWK04788.1"/>
    <property type="molecule type" value="Genomic_DNA"/>
</dbReference>
<gene>
    <name evidence="1" type="ORF">HYN56_11355</name>
</gene>
<dbReference type="AlphaFoldDB" id="A0A2S1YLM8"/>
<organism evidence="1 2">
    <name type="scientific">Flavobacterium crocinum</name>
    <dbReference type="NCBI Taxonomy" id="2183896"/>
    <lineage>
        <taxon>Bacteria</taxon>
        <taxon>Pseudomonadati</taxon>
        <taxon>Bacteroidota</taxon>
        <taxon>Flavobacteriia</taxon>
        <taxon>Flavobacteriales</taxon>
        <taxon>Flavobacteriaceae</taxon>
        <taxon>Flavobacterium</taxon>
    </lineage>
</organism>
<keyword evidence="2" id="KW-1185">Reference proteome</keyword>